<dbReference type="EMBL" id="CAJVCE010000015">
    <property type="protein sequence ID" value="CAG7651033.1"/>
    <property type="molecule type" value="Genomic_DNA"/>
</dbReference>
<organism evidence="2 3">
    <name type="scientific">Paenibacillus allorhizosphaerae</name>
    <dbReference type="NCBI Taxonomy" id="2849866"/>
    <lineage>
        <taxon>Bacteria</taxon>
        <taxon>Bacillati</taxon>
        <taxon>Bacillota</taxon>
        <taxon>Bacilli</taxon>
        <taxon>Bacillales</taxon>
        <taxon>Paenibacillaceae</taxon>
        <taxon>Paenibacillus</taxon>
    </lineage>
</organism>
<sequence>MKKVMLCGMVAVLLFVAGAGCRSAASTPQGGTLTPTGGTEVKAAAQAGDMLVADDHRVFSVDSNAESAQEVLQTEQPISSISYTKEHTVVTVFDRDNPNAFRGLYLRDNNKDGYERVATPSMSPKFSYVSGDLMFLASADLTSQPDGDYTKVGIYQLKQRKWVKEWTMPGGIEDVRGNGNTVWIVTSNNASTSSNVYKLDLAAGEWSKLIQEPRRYPLDEVEVDTNGELFMMISQRHKNEWSNKIFRYNPQQTPYELTGNFVSNTRPFSFTMRALNGKMLIARHDMTGNNPELEKPLSLLDLKSRKQVHLVWEHQPIALDRTAGEFVALAEDGSLAFIGTDATEKPERTLVIPELQAGRWISVKR</sequence>
<gene>
    <name evidence="2" type="ORF">PAECIP111802_04870</name>
</gene>
<reference evidence="2 3" key="1">
    <citation type="submission" date="2021-06" db="EMBL/GenBank/DDBJ databases">
        <authorList>
            <person name="Criscuolo A."/>
        </authorList>
    </citation>
    <scope>NUCLEOTIDE SEQUENCE [LARGE SCALE GENOMIC DNA]</scope>
    <source>
        <strain evidence="3">CIP 111802</strain>
    </source>
</reference>
<keyword evidence="3" id="KW-1185">Reference proteome</keyword>
<evidence type="ECO:0008006" key="4">
    <source>
        <dbReference type="Google" id="ProtNLM"/>
    </source>
</evidence>
<comment type="caution">
    <text evidence="2">The sequence shown here is derived from an EMBL/GenBank/DDBJ whole genome shotgun (WGS) entry which is preliminary data.</text>
</comment>
<proteinExistence type="predicted"/>
<evidence type="ECO:0000313" key="3">
    <source>
        <dbReference type="Proteomes" id="UP000730618"/>
    </source>
</evidence>
<dbReference type="Proteomes" id="UP000730618">
    <property type="component" value="Unassembled WGS sequence"/>
</dbReference>
<feature type="chain" id="PRO_5046411349" description="WD40 repeat domain-containing protein" evidence="1">
    <location>
        <begin position="25"/>
        <end position="365"/>
    </location>
</feature>
<feature type="signal peptide" evidence="1">
    <location>
        <begin position="1"/>
        <end position="24"/>
    </location>
</feature>
<accession>A0ABM8VNA3</accession>
<protein>
    <recommendedName>
        <fullName evidence="4">WD40 repeat domain-containing protein</fullName>
    </recommendedName>
</protein>
<name>A0ABM8VNA3_9BACL</name>
<evidence type="ECO:0000256" key="1">
    <source>
        <dbReference type="SAM" id="SignalP"/>
    </source>
</evidence>
<dbReference type="PROSITE" id="PS51257">
    <property type="entry name" value="PROKAR_LIPOPROTEIN"/>
    <property type="match status" value="1"/>
</dbReference>
<evidence type="ECO:0000313" key="2">
    <source>
        <dbReference type="EMBL" id="CAG7651033.1"/>
    </source>
</evidence>
<keyword evidence="1" id="KW-0732">Signal</keyword>
<dbReference type="RefSeq" id="WP_218101128.1">
    <property type="nucleotide sequence ID" value="NZ_CAJVCE010000015.1"/>
</dbReference>